<gene>
    <name evidence="2" type="ORF">COCNU_10G008860</name>
</gene>
<reference evidence="2" key="1">
    <citation type="journal article" date="2017" name="Gigascience">
        <title>The genome draft of coconut (Cocos nucifera).</title>
        <authorList>
            <person name="Xiao Y."/>
            <person name="Xu P."/>
            <person name="Fan H."/>
            <person name="Baudouin L."/>
            <person name="Xia W."/>
            <person name="Bocs S."/>
            <person name="Xu J."/>
            <person name="Li Q."/>
            <person name="Guo A."/>
            <person name="Zhou L."/>
            <person name="Li J."/>
            <person name="Wu Y."/>
            <person name="Ma Z."/>
            <person name="Armero A."/>
            <person name="Issali A.E."/>
            <person name="Liu N."/>
            <person name="Peng M."/>
            <person name="Yang Y."/>
        </authorList>
    </citation>
    <scope>NUCLEOTIDE SEQUENCE</scope>
    <source>
        <tissue evidence="2">Spear leaf of Hainan Tall coconut</tissue>
    </source>
</reference>
<dbReference type="Proteomes" id="UP000797356">
    <property type="component" value="Chromosome 10"/>
</dbReference>
<evidence type="ECO:0000313" key="2">
    <source>
        <dbReference type="EMBL" id="KAG1362667.1"/>
    </source>
</evidence>
<evidence type="ECO:0000313" key="3">
    <source>
        <dbReference type="Proteomes" id="UP000797356"/>
    </source>
</evidence>
<feature type="compositionally biased region" description="Basic and acidic residues" evidence="1">
    <location>
        <begin position="123"/>
        <end position="132"/>
    </location>
</feature>
<comment type="caution">
    <text evidence="2">The sequence shown here is derived from an EMBL/GenBank/DDBJ whole genome shotgun (WGS) entry which is preliminary data.</text>
</comment>
<protein>
    <submittedName>
        <fullName evidence="2">Uncharacterized protein</fullName>
    </submittedName>
</protein>
<accession>A0A8K0N8N7</accession>
<feature type="compositionally biased region" description="Low complexity" evidence="1">
    <location>
        <begin position="90"/>
        <end position="110"/>
    </location>
</feature>
<proteinExistence type="predicted"/>
<feature type="region of interest" description="Disordered" evidence="1">
    <location>
        <begin position="90"/>
        <end position="133"/>
    </location>
</feature>
<name>A0A8K0N8N7_COCNU</name>
<organism evidence="2 3">
    <name type="scientific">Cocos nucifera</name>
    <name type="common">Coconut palm</name>
    <dbReference type="NCBI Taxonomy" id="13894"/>
    <lineage>
        <taxon>Eukaryota</taxon>
        <taxon>Viridiplantae</taxon>
        <taxon>Streptophyta</taxon>
        <taxon>Embryophyta</taxon>
        <taxon>Tracheophyta</taxon>
        <taxon>Spermatophyta</taxon>
        <taxon>Magnoliopsida</taxon>
        <taxon>Liliopsida</taxon>
        <taxon>Arecaceae</taxon>
        <taxon>Arecoideae</taxon>
        <taxon>Cocoseae</taxon>
        <taxon>Attaleinae</taxon>
        <taxon>Cocos</taxon>
    </lineage>
</organism>
<reference evidence="2" key="2">
    <citation type="submission" date="2019-07" db="EMBL/GenBank/DDBJ databases">
        <authorList>
            <person name="Yang Y."/>
            <person name="Bocs S."/>
            <person name="Baudouin L."/>
        </authorList>
    </citation>
    <scope>NUCLEOTIDE SEQUENCE</scope>
    <source>
        <tissue evidence="2">Spear leaf of Hainan Tall coconut</tissue>
    </source>
</reference>
<sequence length="170" mass="18073">MVVAAARKAAITTTSHNSELHPLAMSGTPIEILLSDGSWAIEVMIVPKCHLAFTSVTRYAMQISTSESQSKHTSSTFTSALTLAVQTLPASTPLTSEPSPSATSPTHAAPINESPLASTSHDIIADENREDTTSQIMSRLEMSIYRKLRSGIETIRSSSIEDGSSSDAIL</sequence>
<dbReference type="AlphaFoldDB" id="A0A8K0N8N7"/>
<keyword evidence="3" id="KW-1185">Reference proteome</keyword>
<dbReference type="EMBL" id="CM017881">
    <property type="protein sequence ID" value="KAG1362667.1"/>
    <property type="molecule type" value="Genomic_DNA"/>
</dbReference>
<evidence type="ECO:0000256" key="1">
    <source>
        <dbReference type="SAM" id="MobiDB-lite"/>
    </source>
</evidence>